<comment type="caution">
    <text evidence="1">The sequence shown here is derived from an EMBL/GenBank/DDBJ whole genome shotgun (WGS) entry which is preliminary data.</text>
</comment>
<evidence type="ECO:0000313" key="2">
    <source>
        <dbReference type="Proteomes" id="UP001283361"/>
    </source>
</evidence>
<keyword evidence="2" id="KW-1185">Reference proteome</keyword>
<dbReference type="EMBL" id="JAWDGP010006115">
    <property type="protein sequence ID" value="KAK3746832.1"/>
    <property type="molecule type" value="Genomic_DNA"/>
</dbReference>
<reference evidence="1" key="1">
    <citation type="journal article" date="2023" name="G3 (Bethesda)">
        <title>A reference genome for the long-term kleptoplast-retaining sea slug Elysia crispata morphotype clarki.</title>
        <authorList>
            <person name="Eastman K.E."/>
            <person name="Pendleton A.L."/>
            <person name="Shaikh M.A."/>
            <person name="Suttiyut T."/>
            <person name="Ogas R."/>
            <person name="Tomko P."/>
            <person name="Gavelis G."/>
            <person name="Widhalm J.R."/>
            <person name="Wisecaver J.H."/>
        </authorList>
    </citation>
    <scope>NUCLEOTIDE SEQUENCE</scope>
    <source>
        <strain evidence="1">ECLA1</strain>
    </source>
</reference>
<gene>
    <name evidence="1" type="ORF">RRG08_031360</name>
</gene>
<protein>
    <submittedName>
        <fullName evidence="1">Uncharacterized protein</fullName>
    </submittedName>
</protein>
<accession>A0AAE1CZY5</accession>
<dbReference type="AlphaFoldDB" id="A0AAE1CZY5"/>
<evidence type="ECO:0000313" key="1">
    <source>
        <dbReference type="EMBL" id="KAK3746832.1"/>
    </source>
</evidence>
<dbReference type="Proteomes" id="UP001283361">
    <property type="component" value="Unassembled WGS sequence"/>
</dbReference>
<sequence>MLLGKKSLNLRCHQCRDKVRFTSYETNRIERTEEDMRAQRGNFWEECRNKSVDEGGEREGTMKGEKSKDEIGGERVRFWKRG</sequence>
<name>A0AAE1CZY5_9GAST</name>
<organism evidence="1 2">
    <name type="scientific">Elysia crispata</name>
    <name type="common">lettuce slug</name>
    <dbReference type="NCBI Taxonomy" id="231223"/>
    <lineage>
        <taxon>Eukaryota</taxon>
        <taxon>Metazoa</taxon>
        <taxon>Spiralia</taxon>
        <taxon>Lophotrochozoa</taxon>
        <taxon>Mollusca</taxon>
        <taxon>Gastropoda</taxon>
        <taxon>Heterobranchia</taxon>
        <taxon>Euthyneura</taxon>
        <taxon>Panpulmonata</taxon>
        <taxon>Sacoglossa</taxon>
        <taxon>Placobranchoidea</taxon>
        <taxon>Plakobranchidae</taxon>
        <taxon>Elysia</taxon>
    </lineage>
</organism>
<proteinExistence type="predicted"/>